<dbReference type="SUPFAM" id="SSF56954">
    <property type="entry name" value="Outer membrane efflux proteins (OEP)"/>
    <property type="match status" value="1"/>
</dbReference>
<gene>
    <name evidence="2" type="ORF">FSO04_29385</name>
</gene>
<organism evidence="2 3">
    <name type="scientific">Paraburkholderia madseniana</name>
    <dbReference type="NCBI Taxonomy" id="2599607"/>
    <lineage>
        <taxon>Bacteria</taxon>
        <taxon>Pseudomonadati</taxon>
        <taxon>Pseudomonadota</taxon>
        <taxon>Betaproteobacteria</taxon>
        <taxon>Burkholderiales</taxon>
        <taxon>Burkholderiaceae</taxon>
        <taxon>Paraburkholderia</taxon>
    </lineage>
</organism>
<dbReference type="OrthoDB" id="9770517at2"/>
<dbReference type="RefSeq" id="WP_154565099.1">
    <property type="nucleotide sequence ID" value="NZ_JAMXWG010000001.1"/>
</dbReference>
<dbReference type="Gene3D" id="2.20.200.10">
    <property type="entry name" value="Outer membrane efflux proteins (OEP)"/>
    <property type="match status" value="1"/>
</dbReference>
<dbReference type="PANTHER" id="PTHR30203">
    <property type="entry name" value="OUTER MEMBRANE CATION EFFLUX PROTEIN"/>
    <property type="match status" value="1"/>
</dbReference>
<dbReference type="EMBL" id="VOSW01000065">
    <property type="protein sequence ID" value="KAE8756337.1"/>
    <property type="molecule type" value="Genomic_DNA"/>
</dbReference>
<dbReference type="InterPro" id="IPR003423">
    <property type="entry name" value="OMP_efflux"/>
</dbReference>
<dbReference type="Pfam" id="PF02321">
    <property type="entry name" value="OEP"/>
    <property type="match status" value="1"/>
</dbReference>
<dbReference type="GO" id="GO:0015562">
    <property type="term" value="F:efflux transmembrane transporter activity"/>
    <property type="evidence" value="ECO:0007669"/>
    <property type="project" value="InterPro"/>
</dbReference>
<proteinExistence type="inferred from homology"/>
<comment type="similarity">
    <text evidence="1">Belongs to the outer membrane factor (OMF) (TC 1.B.17) family.</text>
</comment>
<dbReference type="AlphaFoldDB" id="A0A6N6W6N1"/>
<name>A0A6N6W6N1_9BURK</name>
<evidence type="ECO:0000256" key="1">
    <source>
        <dbReference type="ARBA" id="ARBA00007613"/>
    </source>
</evidence>
<comment type="caution">
    <text evidence="2">The sequence shown here is derived from an EMBL/GenBank/DDBJ whole genome shotgun (WGS) entry which is preliminary data.</text>
</comment>
<evidence type="ECO:0000313" key="3">
    <source>
        <dbReference type="Proteomes" id="UP000463700"/>
    </source>
</evidence>
<accession>A0A6N6W6N1</accession>
<dbReference type="InterPro" id="IPR010131">
    <property type="entry name" value="MdtP/NodT-like"/>
</dbReference>
<dbReference type="PANTHER" id="PTHR30203:SF25">
    <property type="entry name" value="OUTER MEMBRANE PROTEIN-RELATED"/>
    <property type="match status" value="1"/>
</dbReference>
<protein>
    <recommendedName>
        <fullName evidence="4">TolC family protein</fullName>
    </recommendedName>
</protein>
<evidence type="ECO:0000313" key="2">
    <source>
        <dbReference type="EMBL" id="KAE8756337.1"/>
    </source>
</evidence>
<evidence type="ECO:0008006" key="4">
    <source>
        <dbReference type="Google" id="ProtNLM"/>
    </source>
</evidence>
<dbReference type="Proteomes" id="UP000463700">
    <property type="component" value="Unassembled WGS sequence"/>
</dbReference>
<dbReference type="Gene3D" id="1.20.1600.10">
    <property type="entry name" value="Outer membrane efflux proteins (OEP)"/>
    <property type="match status" value="1"/>
</dbReference>
<reference evidence="2 3" key="1">
    <citation type="journal article" date="2020" name="Int. J. Syst. Evol. Microbiol.">
        <title>Paraburkholderia madseniana sp. nov., a phenolic acid-degrading bacterium isolated from acidic forest soil.</title>
        <authorList>
            <person name="Wilhelm R.C."/>
            <person name="Murphy S.J.L."/>
            <person name="Feriancek N.M."/>
            <person name="Karasz D.C."/>
            <person name="DeRito C.M."/>
            <person name="Newman J.D."/>
            <person name="Buckley D.H."/>
        </authorList>
    </citation>
    <scope>NUCLEOTIDE SEQUENCE [LARGE SCALE GENOMIC DNA]</scope>
    <source>
        <strain evidence="2 3">RP11</strain>
    </source>
</reference>
<sequence length="182" mass="19744">MRFADKPQERRPEPHAISAPGAHELLVSQRLHDALDRGTGRSPAFAIGPTLSLPVFEGGRLRAQLKLREAQQQEAALAYQRTVLGAWNEIDNTLSALSTEQQRRTSLAANVAQSDHALQLSTSRYQAGADTRLDALAAQRTLLAAKLEWIRSDADVSLNAIRLYKALGGGWEGAGDTPLAAR</sequence>